<reference evidence="2" key="1">
    <citation type="submission" date="2022-11" db="EMBL/GenBank/DDBJ databases">
        <title>Chromosomal genome sequence assembly and mating type (MAT) locus characterization of the leprose asexual lichenized fungus Lepraria neglecta (Nyl.) Erichsen.</title>
        <authorList>
            <person name="Allen J.L."/>
            <person name="Pfeffer B."/>
        </authorList>
    </citation>
    <scope>NUCLEOTIDE SEQUENCE</scope>
    <source>
        <strain evidence="2">Allen 5258</strain>
    </source>
</reference>
<comment type="caution">
    <text evidence="2">The sequence shown here is derived from an EMBL/GenBank/DDBJ whole genome shotgun (WGS) entry which is preliminary data.</text>
</comment>
<evidence type="ECO:0000313" key="3">
    <source>
        <dbReference type="Proteomes" id="UP001276659"/>
    </source>
</evidence>
<sequence>MPYIYESPRLTANALSSLSKSSKTKDKKSAVDKWVDKRETHEDLAVGGRSSRSYQQTEREVKKNQRKAEYGGK</sequence>
<evidence type="ECO:0000313" key="2">
    <source>
        <dbReference type="EMBL" id="KAK3170049.1"/>
    </source>
</evidence>
<evidence type="ECO:0000256" key="1">
    <source>
        <dbReference type="SAM" id="MobiDB-lite"/>
    </source>
</evidence>
<feature type="region of interest" description="Disordered" evidence="1">
    <location>
        <begin position="15"/>
        <end position="34"/>
    </location>
</feature>
<proteinExistence type="predicted"/>
<feature type="compositionally biased region" description="Basic and acidic residues" evidence="1">
    <location>
        <begin position="57"/>
        <end position="73"/>
    </location>
</feature>
<keyword evidence="3" id="KW-1185">Reference proteome</keyword>
<name>A0AAE0DHR9_9LECA</name>
<feature type="region of interest" description="Disordered" evidence="1">
    <location>
        <begin position="42"/>
        <end position="73"/>
    </location>
</feature>
<dbReference type="EMBL" id="JASNWA010000009">
    <property type="protein sequence ID" value="KAK3170049.1"/>
    <property type="molecule type" value="Genomic_DNA"/>
</dbReference>
<gene>
    <name evidence="2" type="ORF">OEA41_009434</name>
</gene>
<dbReference type="Proteomes" id="UP001276659">
    <property type="component" value="Unassembled WGS sequence"/>
</dbReference>
<accession>A0AAE0DHR9</accession>
<feature type="compositionally biased region" description="Basic and acidic residues" evidence="1">
    <location>
        <begin position="23"/>
        <end position="34"/>
    </location>
</feature>
<dbReference type="AlphaFoldDB" id="A0AAE0DHR9"/>
<organism evidence="2 3">
    <name type="scientific">Lepraria neglecta</name>
    <dbReference type="NCBI Taxonomy" id="209136"/>
    <lineage>
        <taxon>Eukaryota</taxon>
        <taxon>Fungi</taxon>
        <taxon>Dikarya</taxon>
        <taxon>Ascomycota</taxon>
        <taxon>Pezizomycotina</taxon>
        <taxon>Lecanoromycetes</taxon>
        <taxon>OSLEUM clade</taxon>
        <taxon>Lecanoromycetidae</taxon>
        <taxon>Lecanorales</taxon>
        <taxon>Lecanorineae</taxon>
        <taxon>Stereocaulaceae</taxon>
        <taxon>Lepraria</taxon>
    </lineage>
</organism>
<protein>
    <submittedName>
        <fullName evidence="2">Uncharacterized protein</fullName>
    </submittedName>
</protein>